<evidence type="ECO:0000256" key="6">
    <source>
        <dbReference type="ARBA" id="ARBA00023136"/>
    </source>
</evidence>
<keyword evidence="4 7" id="KW-0812">Transmembrane</keyword>
<evidence type="ECO:0000256" key="1">
    <source>
        <dbReference type="ARBA" id="ARBA00004141"/>
    </source>
</evidence>
<dbReference type="PANTHER" id="PTHR11660">
    <property type="entry name" value="SOLUTE CARRIER FAMILY 40 MEMBER"/>
    <property type="match status" value="1"/>
</dbReference>
<feature type="transmembrane region" description="Helical" evidence="7">
    <location>
        <begin position="372"/>
        <end position="395"/>
    </location>
</feature>
<evidence type="ECO:0000256" key="4">
    <source>
        <dbReference type="ARBA" id="ARBA00022692"/>
    </source>
</evidence>
<comment type="similarity">
    <text evidence="2 7">Belongs to the ferroportin (FP) (TC 2.A.100) family. SLC40A subfamily.</text>
</comment>
<feature type="transmembrane region" description="Helical" evidence="7">
    <location>
        <begin position="340"/>
        <end position="360"/>
    </location>
</feature>
<dbReference type="SUPFAM" id="SSF103473">
    <property type="entry name" value="MFS general substrate transporter"/>
    <property type="match status" value="1"/>
</dbReference>
<evidence type="ECO:0000256" key="8">
    <source>
        <dbReference type="SAM" id="MobiDB-lite"/>
    </source>
</evidence>
<feature type="transmembrane region" description="Helical" evidence="7">
    <location>
        <begin position="469"/>
        <end position="488"/>
    </location>
</feature>
<feature type="transmembrane region" description="Helical" evidence="7">
    <location>
        <begin position="221"/>
        <end position="240"/>
    </location>
</feature>
<comment type="subcellular location">
    <subcellularLocation>
        <location evidence="1 7">Membrane</location>
        <topology evidence="1 7">Multi-pass membrane protein</topology>
    </subcellularLocation>
</comment>
<dbReference type="Proteomes" id="UP000800041">
    <property type="component" value="Unassembled WGS sequence"/>
</dbReference>
<feature type="region of interest" description="Disordered" evidence="8">
    <location>
        <begin position="1"/>
        <end position="36"/>
    </location>
</feature>
<evidence type="ECO:0000256" key="3">
    <source>
        <dbReference type="ARBA" id="ARBA00022448"/>
    </source>
</evidence>
<dbReference type="InterPro" id="IPR009716">
    <property type="entry name" value="Ferroportin-1"/>
</dbReference>
<dbReference type="AlphaFoldDB" id="A0A6G1GXP2"/>
<name>A0A6G1GXP2_9PEZI</name>
<comment type="function">
    <text evidence="7">May be involved in iron transport and iron homeostasis.</text>
</comment>
<dbReference type="GO" id="GO:0016020">
    <property type="term" value="C:membrane"/>
    <property type="evidence" value="ECO:0007669"/>
    <property type="project" value="UniProtKB-SubCell"/>
</dbReference>
<feature type="transmembrane region" description="Helical" evidence="7">
    <location>
        <begin position="312"/>
        <end position="334"/>
    </location>
</feature>
<feature type="transmembrane region" description="Helical" evidence="7">
    <location>
        <begin position="117"/>
        <end position="139"/>
    </location>
</feature>
<feature type="region of interest" description="Disordered" evidence="8">
    <location>
        <begin position="254"/>
        <end position="278"/>
    </location>
</feature>
<keyword evidence="10" id="KW-1185">Reference proteome</keyword>
<dbReference type="OrthoDB" id="648861at2759"/>
<gene>
    <name evidence="9" type="ORF">K402DRAFT_454890</name>
</gene>
<keyword evidence="5 7" id="KW-1133">Transmembrane helix</keyword>
<evidence type="ECO:0000256" key="7">
    <source>
        <dbReference type="RuleBase" id="RU365065"/>
    </source>
</evidence>
<protein>
    <recommendedName>
        <fullName evidence="7">Solute carrier family 40 member</fullName>
    </recommendedName>
</protein>
<keyword evidence="3 7" id="KW-0813">Transport</keyword>
<dbReference type="PANTHER" id="PTHR11660:SF57">
    <property type="entry name" value="SOLUTE CARRIER FAMILY 40 MEMBER"/>
    <property type="match status" value="1"/>
</dbReference>
<evidence type="ECO:0000313" key="9">
    <source>
        <dbReference type="EMBL" id="KAF1985540.1"/>
    </source>
</evidence>
<proteinExistence type="inferred from homology"/>
<organism evidence="9 10">
    <name type="scientific">Aulographum hederae CBS 113979</name>
    <dbReference type="NCBI Taxonomy" id="1176131"/>
    <lineage>
        <taxon>Eukaryota</taxon>
        <taxon>Fungi</taxon>
        <taxon>Dikarya</taxon>
        <taxon>Ascomycota</taxon>
        <taxon>Pezizomycotina</taxon>
        <taxon>Dothideomycetes</taxon>
        <taxon>Pleosporomycetidae</taxon>
        <taxon>Aulographales</taxon>
        <taxon>Aulographaceae</taxon>
    </lineage>
</organism>
<keyword evidence="6 7" id="KW-0472">Membrane</keyword>
<dbReference type="EMBL" id="ML977161">
    <property type="protein sequence ID" value="KAF1985540.1"/>
    <property type="molecule type" value="Genomic_DNA"/>
</dbReference>
<dbReference type="GO" id="GO:0005381">
    <property type="term" value="F:iron ion transmembrane transporter activity"/>
    <property type="evidence" value="ECO:0007669"/>
    <property type="project" value="UniProtKB-UniRule"/>
</dbReference>
<keyword evidence="7" id="KW-0406">Ion transport</keyword>
<evidence type="ECO:0000313" key="10">
    <source>
        <dbReference type="Proteomes" id="UP000800041"/>
    </source>
</evidence>
<reference evidence="9" key="1">
    <citation type="journal article" date="2020" name="Stud. Mycol.">
        <title>101 Dothideomycetes genomes: a test case for predicting lifestyles and emergence of pathogens.</title>
        <authorList>
            <person name="Haridas S."/>
            <person name="Albert R."/>
            <person name="Binder M."/>
            <person name="Bloem J."/>
            <person name="Labutti K."/>
            <person name="Salamov A."/>
            <person name="Andreopoulos B."/>
            <person name="Baker S."/>
            <person name="Barry K."/>
            <person name="Bills G."/>
            <person name="Bluhm B."/>
            <person name="Cannon C."/>
            <person name="Castanera R."/>
            <person name="Culley D."/>
            <person name="Daum C."/>
            <person name="Ezra D."/>
            <person name="Gonzalez J."/>
            <person name="Henrissat B."/>
            <person name="Kuo A."/>
            <person name="Liang C."/>
            <person name="Lipzen A."/>
            <person name="Lutzoni F."/>
            <person name="Magnuson J."/>
            <person name="Mondo S."/>
            <person name="Nolan M."/>
            <person name="Ohm R."/>
            <person name="Pangilinan J."/>
            <person name="Park H.-J."/>
            <person name="Ramirez L."/>
            <person name="Alfaro M."/>
            <person name="Sun H."/>
            <person name="Tritt A."/>
            <person name="Yoshinaga Y."/>
            <person name="Zwiers L.-H."/>
            <person name="Turgeon B."/>
            <person name="Goodwin S."/>
            <person name="Spatafora J."/>
            <person name="Crous P."/>
            <person name="Grigoriev I."/>
        </authorList>
    </citation>
    <scope>NUCLEOTIDE SEQUENCE</scope>
    <source>
        <strain evidence="9">CBS 113979</strain>
    </source>
</reference>
<comment type="caution">
    <text evidence="7">Lacks conserved residue(s) required for the propagation of feature annotation.</text>
</comment>
<dbReference type="InterPro" id="IPR036259">
    <property type="entry name" value="MFS_trans_sf"/>
</dbReference>
<accession>A0A6G1GXP2</accession>
<feature type="transmembrane region" description="Helical" evidence="7">
    <location>
        <begin position="85"/>
        <end position="105"/>
    </location>
</feature>
<dbReference type="Pfam" id="PF06963">
    <property type="entry name" value="FPN1"/>
    <property type="match status" value="1"/>
</dbReference>
<sequence length="525" mass="58040">MSLGPDVYADQPATEEDPLLGPSRRQEDLSPTEESEFSQWPVETRVVRRLYVSHILSSWNSRVFEFGAILYLAKIFPGTLRPMSAYALARGLAAMVFAPVVGQYIDSGNRLQVVRVSIVGQRIAVAVSCVIFLLLEISVCPIQSMKIGMLVLLTLLACVEKLCATLNTVSVERDWVVVIAQNEEAVMRTMNAQMRRVDLLCKLLGPLFISLIDGFSTRAAIITNLAMNVVSVIVEYYAIVRVYRDVPELQQQAQTASSYPDRAETDPEDSDTAQGPRDSQLKRVWTPLKGIAVKYAADFGLYFRHRAFVPSIAGALLYLTVLSFSGQMVTYLLSTNYTSTMIGVARTFSVAFEVLATWVAPWLMGKIGPIRAGLWLSSWQVGTLAIGVAIFWAYLDKPLVSASGLVGGTVLSRVGLRGFDLCTQLIVQEEVEASARGVFSSVEAAWQNGFEILSYASTLALSRPNQFKFPALISVLAVATASLAYTLFVRMRRGHLVHLEKVLCTSTEKRRERQQAIERIVSRDN</sequence>
<dbReference type="CDD" id="cd17480">
    <property type="entry name" value="MFS_SLC40A1_like"/>
    <property type="match status" value="1"/>
</dbReference>
<evidence type="ECO:0000256" key="2">
    <source>
        <dbReference type="ARBA" id="ARBA00006279"/>
    </source>
</evidence>
<evidence type="ECO:0000256" key="5">
    <source>
        <dbReference type="ARBA" id="ARBA00022989"/>
    </source>
</evidence>